<dbReference type="EMBL" id="BGPR01128517">
    <property type="protein sequence ID" value="GBN39818.1"/>
    <property type="molecule type" value="Genomic_DNA"/>
</dbReference>
<dbReference type="EMBL" id="BGPR01128514">
    <property type="protein sequence ID" value="GBN39813.1"/>
    <property type="molecule type" value="Genomic_DNA"/>
</dbReference>
<reference evidence="4 5" key="1">
    <citation type="journal article" date="2019" name="Sci. Rep.">
        <title>Orb-weaving spider Araneus ventricosus genome elucidates the spidroin gene catalogue.</title>
        <authorList>
            <person name="Kono N."/>
            <person name="Nakamura H."/>
            <person name="Ohtoshi R."/>
            <person name="Moran D.A.P."/>
            <person name="Shinohara A."/>
            <person name="Yoshida Y."/>
            <person name="Fujiwara M."/>
            <person name="Mori M."/>
            <person name="Tomita M."/>
            <person name="Arakawa K."/>
        </authorList>
    </citation>
    <scope>NUCLEOTIDE SEQUENCE [LARGE SCALE GENOMIC DNA]</scope>
</reference>
<comment type="caution">
    <text evidence="4">The sequence shown here is derived from an EMBL/GenBank/DDBJ whole genome shotgun (WGS) entry which is preliminary data.</text>
</comment>
<feature type="non-terminal residue" evidence="4">
    <location>
        <position position="52"/>
    </location>
</feature>
<protein>
    <submittedName>
        <fullName evidence="4">Uncharacterized protein</fullName>
    </submittedName>
</protein>
<organism evidence="4 5">
    <name type="scientific">Araneus ventricosus</name>
    <name type="common">Orbweaver spider</name>
    <name type="synonym">Epeira ventricosa</name>
    <dbReference type="NCBI Taxonomy" id="182803"/>
    <lineage>
        <taxon>Eukaryota</taxon>
        <taxon>Metazoa</taxon>
        <taxon>Ecdysozoa</taxon>
        <taxon>Arthropoda</taxon>
        <taxon>Chelicerata</taxon>
        <taxon>Arachnida</taxon>
        <taxon>Araneae</taxon>
        <taxon>Araneomorphae</taxon>
        <taxon>Entelegynae</taxon>
        <taxon>Araneoidea</taxon>
        <taxon>Araneidae</taxon>
        <taxon>Araneus</taxon>
    </lineage>
</organism>
<gene>
    <name evidence="2" type="ORF">AVEN_21813_1</name>
    <name evidence="3" type="ORF">AVEN_34496_1</name>
    <name evidence="4" type="ORF">AVEN_73424_1</name>
    <name evidence="1" type="ORF">AVEN_96614_1</name>
</gene>
<evidence type="ECO:0000313" key="5">
    <source>
        <dbReference type="Proteomes" id="UP000499080"/>
    </source>
</evidence>
<evidence type="ECO:0000313" key="3">
    <source>
        <dbReference type="EMBL" id="GBN39818.1"/>
    </source>
</evidence>
<name>A0A4Y2NMC9_ARAVE</name>
<dbReference type="EMBL" id="BGPR01128523">
    <property type="protein sequence ID" value="GBN39829.1"/>
    <property type="molecule type" value="Genomic_DNA"/>
</dbReference>
<sequence length="52" mass="5938">MEAVDPMVFLGNSGTFLDTDRRMLCRSAFPPYQSCSYRILLQSLPLRSVLQL</sequence>
<keyword evidence="5" id="KW-1185">Reference proteome</keyword>
<accession>A0A4Y2NMC9</accession>
<dbReference type="EMBL" id="BGPR01128507">
    <property type="protein sequence ID" value="GBN39796.1"/>
    <property type="molecule type" value="Genomic_DNA"/>
</dbReference>
<proteinExistence type="predicted"/>
<evidence type="ECO:0000313" key="2">
    <source>
        <dbReference type="EMBL" id="GBN39813.1"/>
    </source>
</evidence>
<evidence type="ECO:0000313" key="4">
    <source>
        <dbReference type="EMBL" id="GBN39829.1"/>
    </source>
</evidence>
<dbReference type="Proteomes" id="UP000499080">
    <property type="component" value="Unassembled WGS sequence"/>
</dbReference>
<dbReference type="AlphaFoldDB" id="A0A4Y2NMC9"/>
<evidence type="ECO:0000313" key="1">
    <source>
        <dbReference type="EMBL" id="GBN39796.1"/>
    </source>
</evidence>